<comment type="caution">
    <text evidence="1">The sequence shown here is derived from an EMBL/GenBank/DDBJ whole genome shotgun (WGS) entry which is preliminary data.</text>
</comment>
<evidence type="ECO:0000313" key="2">
    <source>
        <dbReference type="Proteomes" id="UP000031390"/>
    </source>
</evidence>
<accession>A0A0C1ELN7</accession>
<sequence>MPVICPHLHQENPFCPTGHILFAKTHILAQNQKDSGMIARNISSPPF</sequence>
<dbReference type="AlphaFoldDB" id="A0A0C1ELN7"/>
<gene>
    <name evidence="1" type="ORF">MCC93_01380</name>
</gene>
<evidence type="ECO:0000313" key="1">
    <source>
        <dbReference type="EMBL" id="KIC13170.1"/>
    </source>
</evidence>
<reference evidence="1 2" key="1">
    <citation type="submission" date="2014-12" db="EMBL/GenBank/DDBJ databases">
        <title>Genome sequence of Morococcus cerebrosus.</title>
        <authorList>
            <person name="Shin S.-K."/>
            <person name="Yi H."/>
        </authorList>
    </citation>
    <scope>NUCLEOTIDE SEQUENCE [LARGE SCALE GENOMIC DNA]</scope>
    <source>
        <strain evidence="1 2">CIP 81.93</strain>
    </source>
</reference>
<organism evidence="1 2">
    <name type="scientific">Morococcus cerebrosus</name>
    <dbReference type="NCBI Taxonomy" id="1056807"/>
    <lineage>
        <taxon>Bacteria</taxon>
        <taxon>Pseudomonadati</taxon>
        <taxon>Pseudomonadota</taxon>
        <taxon>Betaproteobacteria</taxon>
        <taxon>Neisseriales</taxon>
        <taxon>Neisseriaceae</taxon>
        <taxon>Morococcus</taxon>
    </lineage>
</organism>
<proteinExistence type="predicted"/>
<protein>
    <submittedName>
        <fullName evidence="1">Uncharacterized protein</fullName>
    </submittedName>
</protein>
<name>A0A0C1ELN7_9NEIS</name>
<dbReference type="Proteomes" id="UP000031390">
    <property type="component" value="Unassembled WGS sequence"/>
</dbReference>
<dbReference type="EMBL" id="JUFZ01000004">
    <property type="protein sequence ID" value="KIC13170.1"/>
    <property type="molecule type" value="Genomic_DNA"/>
</dbReference>